<dbReference type="EMBL" id="UGNW01000001">
    <property type="protein sequence ID" value="STX32489.1"/>
    <property type="molecule type" value="Genomic_DNA"/>
</dbReference>
<keyword evidence="1" id="KW-0677">Repeat</keyword>
<dbReference type="InterPro" id="IPR002110">
    <property type="entry name" value="Ankyrin_rpt"/>
</dbReference>
<dbReference type="Proteomes" id="UP000054735">
    <property type="component" value="Unassembled WGS sequence"/>
</dbReference>
<dbReference type="OrthoDB" id="5642684at2"/>
<dbReference type="InterPro" id="IPR050018">
    <property type="entry name" value="T4SS_AnkY"/>
</dbReference>
<evidence type="ECO:0000313" key="5">
    <source>
        <dbReference type="EMBL" id="STX32489.1"/>
    </source>
</evidence>
<dbReference type="Pfam" id="PF12796">
    <property type="entry name" value="Ank_2"/>
    <property type="match status" value="1"/>
</dbReference>
<dbReference type="InterPro" id="IPR036770">
    <property type="entry name" value="Ankyrin_rpt-contain_sf"/>
</dbReference>
<evidence type="ECO:0000313" key="7">
    <source>
        <dbReference type="Proteomes" id="UP000255066"/>
    </source>
</evidence>
<gene>
    <name evidence="5" type="primary">AnkY_2</name>
    <name evidence="4" type="ORF">Lbir_1528</name>
    <name evidence="5" type="ORF">NCTC12437_02274</name>
</gene>
<accession>A0A378IBE1</accession>
<feature type="repeat" description="ANK" evidence="3">
    <location>
        <begin position="563"/>
        <end position="595"/>
    </location>
</feature>
<dbReference type="Gene3D" id="1.25.40.20">
    <property type="entry name" value="Ankyrin repeat-containing domain"/>
    <property type="match status" value="2"/>
</dbReference>
<dbReference type="EMBL" id="LNXT01000019">
    <property type="protein sequence ID" value="KTC71673.1"/>
    <property type="molecule type" value="Genomic_DNA"/>
</dbReference>
<reference evidence="4 6" key="1">
    <citation type="submission" date="2015-11" db="EMBL/GenBank/DDBJ databases">
        <title>Genomic analysis of 38 Legionella species identifies large and diverse effector repertoires.</title>
        <authorList>
            <person name="Burstein D."/>
            <person name="Amaro F."/>
            <person name="Zusman T."/>
            <person name="Lifshitz Z."/>
            <person name="Cohen O."/>
            <person name="Gilbert J.A."/>
            <person name="Pupko T."/>
            <person name="Shuman H.A."/>
            <person name="Segal G."/>
        </authorList>
    </citation>
    <scope>NUCLEOTIDE SEQUENCE [LARGE SCALE GENOMIC DNA]</scope>
    <source>
        <strain evidence="4 6">CDC#1407-AL-14</strain>
    </source>
</reference>
<keyword evidence="6" id="KW-1185">Reference proteome</keyword>
<dbReference type="PANTHER" id="PTHR24180">
    <property type="entry name" value="CYCLIN-DEPENDENT KINASE INHIBITOR 2C-RELATED"/>
    <property type="match status" value="1"/>
</dbReference>
<evidence type="ECO:0000256" key="1">
    <source>
        <dbReference type="ARBA" id="ARBA00022737"/>
    </source>
</evidence>
<dbReference type="SMART" id="SM00248">
    <property type="entry name" value="ANK"/>
    <property type="match status" value="4"/>
</dbReference>
<dbReference type="RefSeq" id="WP_058523587.1">
    <property type="nucleotide sequence ID" value="NZ_CAAAHV010000001.1"/>
</dbReference>
<dbReference type="InterPro" id="IPR051637">
    <property type="entry name" value="Ank_repeat_dom-contain_49"/>
</dbReference>
<reference evidence="5 7" key="2">
    <citation type="submission" date="2018-06" db="EMBL/GenBank/DDBJ databases">
        <authorList>
            <consortium name="Pathogen Informatics"/>
            <person name="Doyle S."/>
        </authorList>
    </citation>
    <scope>NUCLEOTIDE SEQUENCE [LARGE SCALE GENOMIC DNA]</scope>
    <source>
        <strain evidence="5 7">NCTC12437</strain>
    </source>
</reference>
<dbReference type="SUPFAM" id="SSF48403">
    <property type="entry name" value="Ankyrin repeat"/>
    <property type="match status" value="1"/>
</dbReference>
<name>A0A378IBE1_9GAMM</name>
<organism evidence="5 7">
    <name type="scientific">Legionella birminghamensis</name>
    <dbReference type="NCBI Taxonomy" id="28083"/>
    <lineage>
        <taxon>Bacteria</taxon>
        <taxon>Pseudomonadati</taxon>
        <taxon>Pseudomonadota</taxon>
        <taxon>Gammaproteobacteria</taxon>
        <taxon>Legionellales</taxon>
        <taxon>Legionellaceae</taxon>
        <taxon>Legionella</taxon>
    </lineage>
</organism>
<keyword evidence="2 3" id="KW-0040">ANK repeat</keyword>
<dbReference type="PANTHER" id="PTHR24180:SF45">
    <property type="entry name" value="POLY [ADP-RIBOSE] POLYMERASE TANKYRASE"/>
    <property type="match status" value="1"/>
</dbReference>
<evidence type="ECO:0000313" key="4">
    <source>
        <dbReference type="EMBL" id="KTC71673.1"/>
    </source>
</evidence>
<evidence type="ECO:0000256" key="2">
    <source>
        <dbReference type="ARBA" id="ARBA00023043"/>
    </source>
</evidence>
<dbReference type="STRING" id="28083.Lbir_1528"/>
<feature type="repeat" description="ANK" evidence="3">
    <location>
        <begin position="464"/>
        <end position="496"/>
    </location>
</feature>
<evidence type="ECO:0000313" key="6">
    <source>
        <dbReference type="Proteomes" id="UP000054735"/>
    </source>
</evidence>
<evidence type="ECO:0000256" key="3">
    <source>
        <dbReference type="PROSITE-ProRule" id="PRU00023"/>
    </source>
</evidence>
<dbReference type="PROSITE" id="PS50297">
    <property type="entry name" value="ANK_REP_REGION"/>
    <property type="match status" value="2"/>
</dbReference>
<dbReference type="Proteomes" id="UP000255066">
    <property type="component" value="Unassembled WGS sequence"/>
</dbReference>
<dbReference type="AlphaFoldDB" id="A0A378IBE1"/>
<dbReference type="Pfam" id="PF00023">
    <property type="entry name" value="Ank"/>
    <property type="match status" value="1"/>
</dbReference>
<protein>
    <submittedName>
        <fullName evidence="4">Ankyrin repeat protein</fullName>
    </submittedName>
    <submittedName>
        <fullName evidence="5">Ankyrin-repeat containing protein. Substrate of the Dot/Icm secretion system</fullName>
    </submittedName>
</protein>
<feature type="repeat" description="ANK" evidence="3">
    <location>
        <begin position="530"/>
        <end position="562"/>
    </location>
</feature>
<dbReference type="PROSITE" id="PS50088">
    <property type="entry name" value="ANK_REPEAT"/>
    <property type="match status" value="3"/>
</dbReference>
<proteinExistence type="predicted"/>
<sequence>MPKSILVFAQCANPNAKGDYMLAVQIVQDLARELVHNNPENFELVLTSTRENMHHYEKLRGTIMDNKITLVGMLQATAIPLEDLVGSERQVVAFIDANRCKVAPDELMLEIIDPESKYVYAGAANKPDFSDLFTQIAIREKVRLNQPKLFNYIPSSQQLFNSCGMSTSSLGLPSIPNKDELAPLTSDQQTLIPKTAYGFAYLNSLGDDQQNLGIIRNYLEITGHHNFVLIGNFSYMDISTFQKEMKYILSKNGSTYIGTIHTYQSIENNVMREMVSNTHGDLVATTGVQSTLEVIAEQKLPFYQDLSGNERFVASYLAAIKSLLTRELIEPNYLKLAIEVTELLFADKPLNIANQQKLQSHLAINSLCNRIKNANSQLLANAQGKLAPRLLSFITQSNPDQSKDLQAQCDSARLNLRKTGEAVNPVTDQALRRAATWGKTFELKVLLKSLRSQPALIDAADPQFQRSALLWAVVKTNATCMRLLLKSGANVNHQDADQLSAAHHTVNLKRKDLLEICIKEGANLNLKDKKGWSPLHYAASKNFEEIIACLIKAEADLNIADINGDTPLHLASKGRRKQAIKLLAEAGADLHCRNAEGLSISDDSWTVTFMADNCILPVKPSATVPTMFSEGEPEEDVNDEFFDDLEPVEQRKNCEVKCLIQ</sequence>
<dbReference type="NCBIfam" id="NF043029">
    <property type="entry name" value="T4SS_AnkY"/>
    <property type="match status" value="1"/>
</dbReference>